<dbReference type="EMBL" id="QNUK01000235">
    <property type="protein sequence ID" value="KAF5897463.1"/>
    <property type="molecule type" value="Genomic_DNA"/>
</dbReference>
<keyword evidence="5" id="KW-1185">Reference proteome</keyword>
<evidence type="ECO:0000313" key="4">
    <source>
        <dbReference type="EMBL" id="KAF5897463.1"/>
    </source>
</evidence>
<protein>
    <submittedName>
        <fullName evidence="4">Olfactomedin-like protein 3B</fullName>
    </submittedName>
</protein>
<gene>
    <name evidence="4" type="primary">olfml3b</name>
    <name evidence="4" type="ORF">DAT39_012860</name>
</gene>
<dbReference type="AlphaFoldDB" id="A0A8J4TYR2"/>
<evidence type="ECO:0000313" key="5">
    <source>
        <dbReference type="Proteomes" id="UP000727407"/>
    </source>
</evidence>
<comment type="caution">
    <text evidence="4">The sequence shown here is derived from an EMBL/GenBank/DDBJ whole genome shotgun (WGS) entry which is preliminary data.</text>
</comment>
<feature type="region of interest" description="Disordered" evidence="2">
    <location>
        <begin position="112"/>
        <end position="134"/>
    </location>
</feature>
<feature type="chain" id="PRO_5035250867" evidence="3">
    <location>
        <begin position="21"/>
        <end position="134"/>
    </location>
</feature>
<evidence type="ECO:0000256" key="1">
    <source>
        <dbReference type="SAM" id="Coils"/>
    </source>
</evidence>
<feature type="coiled-coil region" evidence="1">
    <location>
        <begin position="28"/>
        <end position="69"/>
    </location>
</feature>
<keyword evidence="1" id="KW-0175">Coiled coil</keyword>
<organism evidence="4 5">
    <name type="scientific">Clarias magur</name>
    <name type="common">Asian catfish</name>
    <name type="synonym">Macropteronotus magur</name>
    <dbReference type="NCBI Taxonomy" id="1594786"/>
    <lineage>
        <taxon>Eukaryota</taxon>
        <taxon>Metazoa</taxon>
        <taxon>Chordata</taxon>
        <taxon>Craniata</taxon>
        <taxon>Vertebrata</taxon>
        <taxon>Euteleostomi</taxon>
        <taxon>Actinopterygii</taxon>
        <taxon>Neopterygii</taxon>
        <taxon>Teleostei</taxon>
        <taxon>Ostariophysi</taxon>
        <taxon>Siluriformes</taxon>
        <taxon>Clariidae</taxon>
        <taxon>Clarias</taxon>
    </lineage>
</organism>
<dbReference type="OrthoDB" id="8626508at2759"/>
<proteinExistence type="predicted"/>
<dbReference type="Proteomes" id="UP000727407">
    <property type="component" value="Unassembled WGS sequence"/>
</dbReference>
<name>A0A8J4TYR2_CLAMG</name>
<sequence>MKAGYFFSILLSVLAQLSQAQYHYQNLMNYLESRMAVLEERITLWQEQNNRYNTDLKNFRHQAADLLEKLGKEHESIREDLEGAGVRVDRVEREMDYIESKNPPKPCVKAADKMVEQKPVTKERKKKDEFFEVS</sequence>
<reference evidence="4" key="1">
    <citation type="submission" date="2020-07" db="EMBL/GenBank/DDBJ databases">
        <title>Clarias magur genome sequencing, assembly and annotation.</title>
        <authorList>
            <person name="Kushwaha B."/>
            <person name="Kumar R."/>
            <person name="Das P."/>
            <person name="Joshi C.G."/>
            <person name="Kumar D."/>
            <person name="Nagpure N.S."/>
            <person name="Pandey M."/>
            <person name="Agarwal S."/>
            <person name="Srivastava S."/>
            <person name="Singh M."/>
            <person name="Sahoo L."/>
            <person name="Jayasankar P."/>
            <person name="Meher P.K."/>
            <person name="Koringa P.G."/>
            <person name="Iquebal M.A."/>
            <person name="Das S.P."/>
            <person name="Bit A."/>
            <person name="Patnaik S."/>
            <person name="Patel N."/>
            <person name="Shah T.M."/>
            <person name="Hinsu A."/>
            <person name="Jena J.K."/>
        </authorList>
    </citation>
    <scope>NUCLEOTIDE SEQUENCE</scope>
    <source>
        <strain evidence="4">CIFAMagur01</strain>
        <tissue evidence="4">Testis</tissue>
    </source>
</reference>
<keyword evidence="3" id="KW-0732">Signal</keyword>
<accession>A0A8J4TYR2</accession>
<feature type="non-terminal residue" evidence="4">
    <location>
        <position position="134"/>
    </location>
</feature>
<evidence type="ECO:0000256" key="2">
    <source>
        <dbReference type="SAM" id="MobiDB-lite"/>
    </source>
</evidence>
<feature type="signal peptide" evidence="3">
    <location>
        <begin position="1"/>
        <end position="20"/>
    </location>
</feature>
<evidence type="ECO:0000256" key="3">
    <source>
        <dbReference type="SAM" id="SignalP"/>
    </source>
</evidence>